<feature type="compositionally biased region" description="Basic and acidic residues" evidence="8">
    <location>
        <begin position="227"/>
        <end position="237"/>
    </location>
</feature>
<feature type="domain" description="C2H2-type" evidence="9">
    <location>
        <begin position="139"/>
        <end position="167"/>
    </location>
</feature>
<dbReference type="OrthoDB" id="40579at2759"/>
<evidence type="ECO:0000256" key="7">
    <source>
        <dbReference type="PROSITE-ProRule" id="PRU00042"/>
    </source>
</evidence>
<reference evidence="10" key="1">
    <citation type="submission" date="2022-02" db="EMBL/GenBank/DDBJ databases">
        <authorList>
            <person name="Henning P.M."/>
            <person name="McCubbin A.G."/>
            <person name="Shore J.S."/>
        </authorList>
    </citation>
    <scope>NUCLEOTIDE SEQUENCE</scope>
    <source>
        <strain evidence="10">F60SS</strain>
        <tissue evidence="10">Leaves</tissue>
    </source>
</reference>
<dbReference type="AlphaFoldDB" id="A0A9Q0F701"/>
<feature type="compositionally biased region" description="Basic and acidic residues" evidence="8">
    <location>
        <begin position="254"/>
        <end position="266"/>
    </location>
</feature>
<dbReference type="PROSITE" id="PS50157">
    <property type="entry name" value="ZINC_FINGER_C2H2_2"/>
    <property type="match status" value="2"/>
</dbReference>
<feature type="compositionally biased region" description="Low complexity" evidence="8">
    <location>
        <begin position="191"/>
        <end position="203"/>
    </location>
</feature>
<sequence length="272" mass="28767">MALEALNSPTAPTPFNYEDTWTKRKRSKRPRSDFESPATEEEYLALCLVMLARGGGPSVKETAPAPPPELPQPPALSLSYKCSVCNKAFPSYQALGGHKASHRKSTSDAAAAAPSAADNNPSTSNSSTTVGTATSGRTHECSICHKCFPTGQALGGHKRCHYEGGNPGNNNNNSSSNSAVSSSEGGGAKGGATQSHSQSQSQSRGGGGFVFDLNLPPMPELESQRMNQEEVHQKLEQEVESPLPGKKPRLSLLKGEETELKEKETVKGSSQD</sequence>
<dbReference type="PROSITE" id="PS00028">
    <property type="entry name" value="ZINC_FINGER_C2H2_1"/>
    <property type="match status" value="2"/>
</dbReference>
<evidence type="ECO:0000256" key="5">
    <source>
        <dbReference type="ARBA" id="ARBA00023015"/>
    </source>
</evidence>
<feature type="region of interest" description="Disordered" evidence="8">
    <location>
        <begin position="1"/>
        <end position="38"/>
    </location>
</feature>
<keyword evidence="3 7" id="KW-0863">Zinc-finger</keyword>
<organism evidence="10 11">
    <name type="scientific">Turnera subulata</name>
    <dbReference type="NCBI Taxonomy" id="218843"/>
    <lineage>
        <taxon>Eukaryota</taxon>
        <taxon>Viridiplantae</taxon>
        <taxon>Streptophyta</taxon>
        <taxon>Embryophyta</taxon>
        <taxon>Tracheophyta</taxon>
        <taxon>Spermatophyta</taxon>
        <taxon>Magnoliopsida</taxon>
        <taxon>eudicotyledons</taxon>
        <taxon>Gunneridae</taxon>
        <taxon>Pentapetalae</taxon>
        <taxon>rosids</taxon>
        <taxon>fabids</taxon>
        <taxon>Malpighiales</taxon>
        <taxon>Passifloraceae</taxon>
        <taxon>Turnera</taxon>
    </lineage>
</organism>
<dbReference type="InterPro" id="IPR044653">
    <property type="entry name" value="AZF1/2/3-like"/>
</dbReference>
<feature type="region of interest" description="Disordered" evidence="8">
    <location>
        <begin position="98"/>
        <end position="135"/>
    </location>
</feature>
<evidence type="ECO:0000313" key="11">
    <source>
        <dbReference type="Proteomes" id="UP001141552"/>
    </source>
</evidence>
<evidence type="ECO:0000256" key="3">
    <source>
        <dbReference type="ARBA" id="ARBA00022771"/>
    </source>
</evidence>
<reference evidence="10" key="2">
    <citation type="journal article" date="2023" name="Plants (Basel)">
        <title>Annotation of the Turnera subulata (Passifloraceae) Draft Genome Reveals the S-Locus Evolved after the Divergence of Turneroideae from Passifloroideae in a Stepwise Manner.</title>
        <authorList>
            <person name="Henning P.M."/>
            <person name="Roalson E.H."/>
            <person name="Mir W."/>
            <person name="McCubbin A.G."/>
            <person name="Shore J.S."/>
        </authorList>
    </citation>
    <scope>NUCLEOTIDE SEQUENCE</scope>
    <source>
        <strain evidence="10">F60SS</strain>
    </source>
</reference>
<evidence type="ECO:0000256" key="8">
    <source>
        <dbReference type="SAM" id="MobiDB-lite"/>
    </source>
</evidence>
<dbReference type="SMART" id="SM00355">
    <property type="entry name" value="ZnF_C2H2"/>
    <property type="match status" value="2"/>
</dbReference>
<dbReference type="Proteomes" id="UP001141552">
    <property type="component" value="Unassembled WGS sequence"/>
</dbReference>
<feature type="domain" description="C2H2-type" evidence="9">
    <location>
        <begin position="80"/>
        <end position="107"/>
    </location>
</feature>
<dbReference type="GO" id="GO:0000976">
    <property type="term" value="F:transcription cis-regulatory region binding"/>
    <property type="evidence" value="ECO:0007669"/>
    <property type="project" value="TreeGrafter"/>
</dbReference>
<feature type="region of interest" description="Disordered" evidence="8">
    <location>
        <begin position="167"/>
        <end position="272"/>
    </location>
</feature>
<dbReference type="PANTHER" id="PTHR45988">
    <property type="entry name" value="C2H2 TYPE ZINC FINGER TRANSCRIPTION FACTOR FAMILY-RELATED"/>
    <property type="match status" value="1"/>
</dbReference>
<dbReference type="Gene3D" id="3.30.160.60">
    <property type="entry name" value="Classic Zinc Finger"/>
    <property type="match status" value="1"/>
</dbReference>
<evidence type="ECO:0000256" key="2">
    <source>
        <dbReference type="ARBA" id="ARBA00022737"/>
    </source>
</evidence>
<evidence type="ECO:0000256" key="1">
    <source>
        <dbReference type="ARBA" id="ARBA00022723"/>
    </source>
</evidence>
<keyword evidence="4" id="KW-0862">Zinc</keyword>
<dbReference type="GO" id="GO:0008270">
    <property type="term" value="F:zinc ion binding"/>
    <property type="evidence" value="ECO:0007669"/>
    <property type="project" value="UniProtKB-KW"/>
</dbReference>
<dbReference type="InterPro" id="IPR036236">
    <property type="entry name" value="Znf_C2H2_sf"/>
</dbReference>
<dbReference type="SUPFAM" id="SSF57667">
    <property type="entry name" value="beta-beta-alpha zinc fingers"/>
    <property type="match status" value="1"/>
</dbReference>
<keyword evidence="11" id="KW-1185">Reference proteome</keyword>
<dbReference type="GO" id="GO:0005634">
    <property type="term" value="C:nucleus"/>
    <property type="evidence" value="ECO:0007669"/>
    <property type="project" value="TreeGrafter"/>
</dbReference>
<dbReference type="PANTHER" id="PTHR45988:SF90">
    <property type="entry name" value="ZINC FINGER PROTEIN ZAT10-LIKE"/>
    <property type="match status" value="1"/>
</dbReference>
<feature type="compositionally biased region" description="Low complexity" evidence="8">
    <location>
        <begin position="168"/>
        <end position="183"/>
    </location>
</feature>
<dbReference type="InterPro" id="IPR013087">
    <property type="entry name" value="Znf_C2H2_type"/>
</dbReference>
<gene>
    <name evidence="10" type="ORF">Tsubulata_014369</name>
</gene>
<evidence type="ECO:0000313" key="10">
    <source>
        <dbReference type="EMBL" id="KAJ4824992.1"/>
    </source>
</evidence>
<dbReference type="EMBL" id="JAKUCV010007040">
    <property type="protein sequence ID" value="KAJ4824992.1"/>
    <property type="molecule type" value="Genomic_DNA"/>
</dbReference>
<keyword evidence="6" id="KW-0804">Transcription</keyword>
<feature type="compositionally biased region" description="Low complexity" evidence="8">
    <location>
        <begin position="107"/>
        <end position="135"/>
    </location>
</feature>
<proteinExistence type="predicted"/>
<dbReference type="Pfam" id="PF13912">
    <property type="entry name" value="zf-C2H2_6"/>
    <property type="match status" value="2"/>
</dbReference>
<protein>
    <recommendedName>
        <fullName evidence="9">C2H2-type domain-containing protein</fullName>
    </recommendedName>
</protein>
<accession>A0A9Q0F701</accession>
<evidence type="ECO:0000256" key="6">
    <source>
        <dbReference type="ARBA" id="ARBA00023163"/>
    </source>
</evidence>
<keyword evidence="5" id="KW-0805">Transcription regulation</keyword>
<keyword evidence="2" id="KW-0677">Repeat</keyword>
<evidence type="ECO:0000259" key="9">
    <source>
        <dbReference type="PROSITE" id="PS50157"/>
    </source>
</evidence>
<comment type="caution">
    <text evidence="10">The sequence shown here is derived from an EMBL/GenBank/DDBJ whole genome shotgun (WGS) entry which is preliminary data.</text>
</comment>
<evidence type="ECO:0000256" key="4">
    <source>
        <dbReference type="ARBA" id="ARBA00022833"/>
    </source>
</evidence>
<keyword evidence="1" id="KW-0479">Metal-binding</keyword>
<dbReference type="GO" id="GO:0003700">
    <property type="term" value="F:DNA-binding transcription factor activity"/>
    <property type="evidence" value="ECO:0007669"/>
    <property type="project" value="InterPro"/>
</dbReference>
<name>A0A9Q0F701_9ROSI</name>